<dbReference type="InterPro" id="IPR054496">
    <property type="entry name" value="E217_GP41"/>
</dbReference>
<dbReference type="eggNOG" id="ENOG5032TSY">
    <property type="taxonomic scope" value="Bacteria"/>
</dbReference>
<evidence type="ECO:0000313" key="1">
    <source>
        <dbReference type="EMBL" id="ACZ07743.1"/>
    </source>
</evidence>
<reference evidence="2" key="1">
    <citation type="submission" date="2009-09" db="EMBL/GenBank/DDBJ databases">
        <title>The complete chromosome of Sebaldella termitidis ATCC 33386.</title>
        <authorList>
            <consortium name="US DOE Joint Genome Institute (JGI-PGF)"/>
            <person name="Lucas S."/>
            <person name="Copeland A."/>
            <person name="Lapidus A."/>
            <person name="Glavina del Rio T."/>
            <person name="Dalin E."/>
            <person name="Tice H."/>
            <person name="Bruce D."/>
            <person name="Goodwin L."/>
            <person name="Pitluck S."/>
            <person name="Kyrpides N."/>
            <person name="Mavromatis K."/>
            <person name="Ivanova N."/>
            <person name="Mikhailova N."/>
            <person name="Sims D."/>
            <person name="Meincke L."/>
            <person name="Brettin T."/>
            <person name="Detter J.C."/>
            <person name="Han C."/>
            <person name="Larimer F."/>
            <person name="Land M."/>
            <person name="Hauser L."/>
            <person name="Markowitz V."/>
            <person name="Cheng J.F."/>
            <person name="Hugenholtz P."/>
            <person name="Woyke T."/>
            <person name="Wu D."/>
            <person name="Eisen J.A."/>
        </authorList>
    </citation>
    <scope>NUCLEOTIDE SEQUENCE [LARGE SCALE GENOMIC DNA]</scope>
    <source>
        <strain evidence="2">ATCC 33386 / NCTC 11300</strain>
    </source>
</reference>
<keyword evidence="2" id="KW-1185">Reference proteome</keyword>
<accession>D1AR55</accession>
<evidence type="ECO:0000313" key="2">
    <source>
        <dbReference type="Proteomes" id="UP000000845"/>
    </source>
</evidence>
<dbReference type="AlphaFoldDB" id="D1AR55"/>
<dbReference type="STRING" id="526218.Sterm_0871"/>
<dbReference type="Proteomes" id="UP000000845">
    <property type="component" value="Chromosome"/>
</dbReference>
<protein>
    <submittedName>
        <fullName evidence="1">Uncharacterized protein</fullName>
    </submittedName>
</protein>
<dbReference type="RefSeq" id="WP_012860339.1">
    <property type="nucleotide sequence ID" value="NC_013517.1"/>
</dbReference>
<organism evidence="1 2">
    <name type="scientific">Sebaldella termitidis (strain ATCC 33386 / NCTC 11300)</name>
    <dbReference type="NCBI Taxonomy" id="526218"/>
    <lineage>
        <taxon>Bacteria</taxon>
        <taxon>Fusobacteriati</taxon>
        <taxon>Fusobacteriota</taxon>
        <taxon>Fusobacteriia</taxon>
        <taxon>Fusobacteriales</taxon>
        <taxon>Leptotrichiaceae</taxon>
        <taxon>Sebaldella</taxon>
    </lineage>
</organism>
<dbReference type="HOGENOM" id="CLU_902818_0_0_0"/>
<dbReference type="EMBL" id="CP001739">
    <property type="protein sequence ID" value="ACZ07743.1"/>
    <property type="molecule type" value="Genomic_DNA"/>
</dbReference>
<name>D1AR55_SEBTE</name>
<proteinExistence type="predicted"/>
<sequence length="308" mass="34868">MENCILFGRVASLRFETPPSEASGDTPAVESQIISLTNEQATFECNVQLDNTNNSNKATISIYNLPANIKNLLKKNTKVTITAGYEGENCSGTVFFGVIEKYKDSRNNEDIKTEITCTTANDEMKENKIKLSFPKNSKASSIISTVIKKTDLKNGEIKLGKDTVYERGKTLNGNVKKIFSTMARTTQSRFFISNRTVYFYPIGEVKKEEIQLITGSILTVEETDEGWKINTVLDHRIEEGVWVIIGYQNESLRQDIKGKFEVVKVNHRINAKQGDHKTEIEILTKIKEEEKAQEIKINGQKKRKTKKK</sequence>
<reference evidence="1 2" key="2">
    <citation type="journal article" date="2010" name="Stand. Genomic Sci.">
        <title>Complete genome sequence of Sebaldella termitidis type strain (NCTC 11300).</title>
        <authorList>
            <person name="Harmon-Smith M."/>
            <person name="Celia L."/>
            <person name="Chertkov O."/>
            <person name="Lapidus A."/>
            <person name="Copeland A."/>
            <person name="Glavina Del Rio T."/>
            <person name="Nolan M."/>
            <person name="Lucas S."/>
            <person name="Tice H."/>
            <person name="Cheng J.F."/>
            <person name="Han C."/>
            <person name="Detter J.C."/>
            <person name="Bruce D."/>
            <person name="Goodwin L."/>
            <person name="Pitluck S."/>
            <person name="Pati A."/>
            <person name="Liolios K."/>
            <person name="Ivanova N."/>
            <person name="Mavromatis K."/>
            <person name="Mikhailova N."/>
            <person name="Chen A."/>
            <person name="Palaniappan K."/>
            <person name="Land M."/>
            <person name="Hauser L."/>
            <person name="Chang Y.J."/>
            <person name="Jeffries C.D."/>
            <person name="Brettin T."/>
            <person name="Goker M."/>
            <person name="Beck B."/>
            <person name="Bristow J."/>
            <person name="Eisen J.A."/>
            <person name="Markowitz V."/>
            <person name="Hugenholtz P."/>
            <person name="Kyrpides N.C."/>
            <person name="Klenk H.P."/>
            <person name="Chen F."/>
        </authorList>
    </citation>
    <scope>NUCLEOTIDE SEQUENCE [LARGE SCALE GENOMIC DNA]</scope>
    <source>
        <strain evidence="2">ATCC 33386 / NCTC 11300</strain>
    </source>
</reference>
<gene>
    <name evidence="1" type="ordered locus">Sterm_0871</name>
</gene>
<dbReference type="KEGG" id="str:Sterm_0871"/>
<dbReference type="Pfam" id="PF22759">
    <property type="entry name" value="E217_GP41"/>
    <property type="match status" value="1"/>
</dbReference>
<dbReference type="NCBIfam" id="NF047561">
    <property type="entry name" value="orf58_phage_fam"/>
    <property type="match status" value="1"/>
</dbReference>